<dbReference type="STRING" id="642780.SAMN04488570_0143"/>
<accession>A0A1H1LC16</accession>
<dbReference type="Gene3D" id="3.40.50.740">
    <property type="match status" value="1"/>
</dbReference>
<keyword evidence="8" id="KW-0408">Iron</keyword>
<evidence type="ECO:0000256" key="6">
    <source>
        <dbReference type="ARBA" id="ARBA00022723"/>
    </source>
</evidence>
<dbReference type="PIRSF" id="PIRSF000144">
    <property type="entry name" value="CbbBc"/>
    <property type="match status" value="1"/>
</dbReference>
<dbReference type="PANTHER" id="PTHR43105:SF4">
    <property type="entry name" value="PROTEIN YDEP"/>
    <property type="match status" value="1"/>
</dbReference>
<sequence>MVLRRKAPMADIDENNLKVGHRKKAAAGVPAVAVSMKRSLEQMGPYRTARTLLKLNQADGFDCQGCAWPDPDPEHRHAAEFCENGAKAVAEEATKRTVSHEFFAENSLADLSGRTDYWLGHQGRLVHPVVKRSGGTHYEPISWEDAFALVGDKLRSLASPDEAIFYTSGKVSNEAAYVYQLFSRTYGTNNLPDCSNMCHESTSVALAETIGIGKGSVSLDDVHHAELIIISGQNPGTNHPRMLSALEIAKQNGAKILAINPLPEAGLFRFDNPQTPRGVSGIGTGLADMFLPIRINGDLALWQGVAAVLLEAEERQGGVLDRDFIESSTVGFDAWAAELKNLDWTEVERATGLTQAQVREAAQMLIDSDATVHCWAMGITQHRNSVGTIKEIVNVSLMQGNIGKPGAGLCPVRGHSNVQGDRTMGIWEKVPDHFLDALAAHHGIDPPREHGLDTVDSIRALRDGKAKVFMGLGGNFVQAAPDTVVTESAMQQAELTVQVSTKLNRSHVTCGDVALILPPLGRSEQDRTGGRDQRVTVEDSMSAVHASRGPLKPAAPTLRSEVDILCSIAEATLGTDGPVPWSSYRADYTEIRRAISVVVPGCAAYDEKVDQPGGFVLPHPPRDTRTFPTEPGKAVFSVVPMSVLQQPEGRLLLQTMRSHDQFNTTIYGLSDRYRGISDGRRVVFLHPDDITESPWQEGDLVDLVSEWEDGTERRASSFRIVSYATPKGCAAAYYPETNPLIPLDSTAEASNTPTSKGIVIRLEPNTAGHDASEGNGDAVGSDEGHKSDVEPEQLS</sequence>
<evidence type="ECO:0000256" key="4">
    <source>
        <dbReference type="ARBA" id="ARBA00022485"/>
    </source>
</evidence>
<evidence type="ECO:0000256" key="10">
    <source>
        <dbReference type="SAM" id="MobiDB-lite"/>
    </source>
</evidence>
<keyword evidence="13" id="KW-1185">Reference proteome</keyword>
<comment type="cofactor">
    <cofactor evidence="2">
        <name>[4Fe-4S] cluster</name>
        <dbReference type="ChEBI" id="CHEBI:49883"/>
    </cofactor>
</comment>
<dbReference type="InterPro" id="IPR006656">
    <property type="entry name" value="Mopterin_OxRdtase"/>
</dbReference>
<dbReference type="SUPFAM" id="SSF53706">
    <property type="entry name" value="Formate dehydrogenase/DMSO reductase, domains 1-3"/>
    <property type="match status" value="1"/>
</dbReference>
<dbReference type="EMBL" id="LT629757">
    <property type="protein sequence ID" value="SDR71977.1"/>
    <property type="molecule type" value="Genomic_DNA"/>
</dbReference>
<gene>
    <name evidence="12" type="ORF">SAMN04488570_0143</name>
</gene>
<keyword evidence="5" id="KW-0500">Molybdenum</keyword>
<dbReference type="Gene3D" id="3.40.228.10">
    <property type="entry name" value="Dimethylsulfoxide Reductase, domain 2"/>
    <property type="match status" value="1"/>
</dbReference>
<dbReference type="Pfam" id="PF00384">
    <property type="entry name" value="Molybdopterin"/>
    <property type="match status" value="1"/>
</dbReference>
<comment type="cofactor">
    <cofactor evidence="1">
        <name>Mo-bis(molybdopterin guanine dinucleotide)</name>
        <dbReference type="ChEBI" id="CHEBI:60539"/>
    </cofactor>
</comment>
<keyword evidence="7" id="KW-0560">Oxidoreductase</keyword>
<evidence type="ECO:0000256" key="9">
    <source>
        <dbReference type="ARBA" id="ARBA00023014"/>
    </source>
</evidence>
<evidence type="ECO:0000256" key="3">
    <source>
        <dbReference type="ARBA" id="ARBA00010312"/>
    </source>
</evidence>
<dbReference type="CDD" id="cd02787">
    <property type="entry name" value="MopB_CT_ydeP"/>
    <property type="match status" value="1"/>
</dbReference>
<proteinExistence type="inferred from homology"/>
<protein>
    <submittedName>
        <fullName evidence="12">Formate dehydrogenase major subunit</fullName>
    </submittedName>
</protein>
<keyword evidence="4" id="KW-0004">4Fe-4S</keyword>
<evidence type="ECO:0000256" key="7">
    <source>
        <dbReference type="ARBA" id="ARBA00023002"/>
    </source>
</evidence>
<evidence type="ECO:0000313" key="13">
    <source>
        <dbReference type="Proteomes" id="UP000198859"/>
    </source>
</evidence>
<dbReference type="InterPro" id="IPR050123">
    <property type="entry name" value="Prok_molybdopt-oxidoreductase"/>
</dbReference>
<evidence type="ECO:0000256" key="5">
    <source>
        <dbReference type="ARBA" id="ARBA00022505"/>
    </source>
</evidence>
<keyword evidence="6" id="KW-0479">Metal-binding</keyword>
<dbReference type="InterPro" id="IPR010046">
    <property type="entry name" value="Mopterin_OxRdtse_a_bac"/>
</dbReference>
<reference evidence="13" key="1">
    <citation type="submission" date="2016-10" db="EMBL/GenBank/DDBJ databases">
        <authorList>
            <person name="Varghese N."/>
            <person name="Submissions S."/>
        </authorList>
    </citation>
    <scope>NUCLEOTIDE SEQUENCE [LARGE SCALE GENOMIC DNA]</scope>
    <source>
        <strain evidence="13">DSM 22127</strain>
    </source>
</reference>
<dbReference type="SUPFAM" id="SSF50692">
    <property type="entry name" value="ADC-like"/>
    <property type="match status" value="1"/>
</dbReference>
<evidence type="ECO:0000313" key="12">
    <source>
        <dbReference type="EMBL" id="SDR71977.1"/>
    </source>
</evidence>
<dbReference type="GO" id="GO:0008863">
    <property type="term" value="F:formate dehydrogenase (NAD+) activity"/>
    <property type="evidence" value="ECO:0007669"/>
    <property type="project" value="InterPro"/>
</dbReference>
<evidence type="ECO:0000259" key="11">
    <source>
        <dbReference type="Pfam" id="PF00384"/>
    </source>
</evidence>
<evidence type="ECO:0000256" key="2">
    <source>
        <dbReference type="ARBA" id="ARBA00001966"/>
    </source>
</evidence>
<feature type="domain" description="Molybdopterin oxidoreductase" evidence="11">
    <location>
        <begin position="124"/>
        <end position="513"/>
    </location>
</feature>
<dbReference type="GO" id="GO:0051539">
    <property type="term" value="F:4 iron, 4 sulfur cluster binding"/>
    <property type="evidence" value="ECO:0007669"/>
    <property type="project" value="UniProtKB-KW"/>
</dbReference>
<dbReference type="CDD" id="cd02767">
    <property type="entry name" value="MopB_ydeP"/>
    <property type="match status" value="1"/>
</dbReference>
<keyword evidence="9" id="KW-0411">Iron-sulfur</keyword>
<dbReference type="AlphaFoldDB" id="A0A1H1LC16"/>
<dbReference type="InterPro" id="IPR041953">
    <property type="entry name" value="YdeP_MopB"/>
</dbReference>
<dbReference type="GO" id="GO:0030151">
    <property type="term" value="F:molybdenum ion binding"/>
    <property type="evidence" value="ECO:0007669"/>
    <property type="project" value="InterPro"/>
</dbReference>
<evidence type="ECO:0000256" key="1">
    <source>
        <dbReference type="ARBA" id="ARBA00001942"/>
    </source>
</evidence>
<dbReference type="InterPro" id="IPR037951">
    <property type="entry name" value="MopB_CT_YdeP"/>
</dbReference>
<dbReference type="PANTHER" id="PTHR43105">
    <property type="entry name" value="RESPIRATORY NITRATE REDUCTASE"/>
    <property type="match status" value="1"/>
</dbReference>
<organism evidence="12 13">
    <name type="scientific">Nocardioides scoriae</name>
    <dbReference type="NCBI Taxonomy" id="642780"/>
    <lineage>
        <taxon>Bacteria</taxon>
        <taxon>Bacillati</taxon>
        <taxon>Actinomycetota</taxon>
        <taxon>Actinomycetes</taxon>
        <taxon>Propionibacteriales</taxon>
        <taxon>Nocardioidaceae</taxon>
        <taxon>Nocardioides</taxon>
    </lineage>
</organism>
<evidence type="ECO:0000256" key="8">
    <source>
        <dbReference type="ARBA" id="ARBA00023004"/>
    </source>
</evidence>
<dbReference type="NCBIfam" id="TIGR01701">
    <property type="entry name" value="Fdhalpha-like"/>
    <property type="match status" value="1"/>
</dbReference>
<feature type="region of interest" description="Disordered" evidence="10">
    <location>
        <begin position="762"/>
        <end position="795"/>
    </location>
</feature>
<comment type="similarity">
    <text evidence="3">Belongs to the prokaryotic molybdopterin-containing oxidoreductase family.</text>
</comment>
<dbReference type="RefSeq" id="WP_231916987.1">
    <property type="nucleotide sequence ID" value="NZ_LT629757.1"/>
</dbReference>
<dbReference type="GO" id="GO:0016020">
    <property type="term" value="C:membrane"/>
    <property type="evidence" value="ECO:0007669"/>
    <property type="project" value="TreeGrafter"/>
</dbReference>
<dbReference type="Proteomes" id="UP000198859">
    <property type="component" value="Chromosome I"/>
</dbReference>
<dbReference type="InterPro" id="IPR009010">
    <property type="entry name" value="Asp_de-COase-like_dom_sf"/>
</dbReference>
<name>A0A1H1LC16_9ACTN</name>